<evidence type="ECO:0000313" key="1">
    <source>
        <dbReference type="EMBL" id="MBC5680841.1"/>
    </source>
</evidence>
<sequence length="88" mass="10504">MIKEFFENHDHLCFKLQHIGRYGGAWKIQICNSTLELGCSEPIYEHIILDSDIKDSNADFETMIMAPVIRWWNHSRDVNKYKYTIKKK</sequence>
<proteinExistence type="predicted"/>
<name>A0ABR7G230_9FIRM</name>
<reference evidence="1 2" key="1">
    <citation type="submission" date="2020-08" db="EMBL/GenBank/DDBJ databases">
        <title>Genome public.</title>
        <authorList>
            <person name="Liu C."/>
            <person name="Sun Q."/>
        </authorList>
    </citation>
    <scope>NUCLEOTIDE SEQUENCE [LARGE SCALE GENOMIC DNA]</scope>
    <source>
        <strain evidence="1 2">NSJ-43</strain>
    </source>
</reference>
<comment type="caution">
    <text evidence="1">The sequence shown here is derived from an EMBL/GenBank/DDBJ whole genome shotgun (WGS) entry which is preliminary data.</text>
</comment>
<protein>
    <submittedName>
        <fullName evidence="1">Uncharacterized protein</fullName>
    </submittedName>
</protein>
<organism evidence="1 2">
    <name type="scientific">Lachnospira hominis</name>
    <name type="common">ex Liu et al. 2021</name>
    <dbReference type="NCBI Taxonomy" id="2763051"/>
    <lineage>
        <taxon>Bacteria</taxon>
        <taxon>Bacillati</taxon>
        <taxon>Bacillota</taxon>
        <taxon>Clostridia</taxon>
        <taxon>Lachnospirales</taxon>
        <taxon>Lachnospiraceae</taxon>
        <taxon>Lachnospira</taxon>
    </lineage>
</organism>
<dbReference type="RefSeq" id="WP_186836807.1">
    <property type="nucleotide sequence ID" value="NZ_JACOPD010000005.1"/>
</dbReference>
<gene>
    <name evidence="1" type="ORF">H8S01_07710</name>
</gene>
<keyword evidence="2" id="KW-1185">Reference proteome</keyword>
<dbReference type="Proteomes" id="UP000628463">
    <property type="component" value="Unassembled WGS sequence"/>
</dbReference>
<dbReference type="EMBL" id="JACOPD010000005">
    <property type="protein sequence ID" value="MBC5680841.1"/>
    <property type="molecule type" value="Genomic_DNA"/>
</dbReference>
<evidence type="ECO:0000313" key="2">
    <source>
        <dbReference type="Proteomes" id="UP000628463"/>
    </source>
</evidence>
<accession>A0ABR7G230</accession>